<dbReference type="InterPro" id="IPR024133">
    <property type="entry name" value="TM_138"/>
</dbReference>
<protein>
    <recommendedName>
        <fullName evidence="5">Transmembrane protein 138</fullName>
    </recommendedName>
</protein>
<keyword evidence="9 14" id="KW-1133">Transmembrane helix</keyword>
<evidence type="ECO:0000256" key="5">
    <source>
        <dbReference type="ARBA" id="ARBA00014515"/>
    </source>
</evidence>
<evidence type="ECO:0000313" key="16">
    <source>
        <dbReference type="Proteomes" id="UP001591681"/>
    </source>
</evidence>
<evidence type="ECO:0000256" key="2">
    <source>
        <dbReference type="ARBA" id="ARBA00004128"/>
    </source>
</evidence>
<dbReference type="EMBL" id="JBHFQA010000009">
    <property type="protein sequence ID" value="KAL2093768.1"/>
    <property type="molecule type" value="Genomic_DNA"/>
</dbReference>
<feature type="transmembrane region" description="Helical" evidence="14">
    <location>
        <begin position="149"/>
        <end position="168"/>
    </location>
</feature>
<proteinExistence type="inferred from homology"/>
<keyword evidence="8" id="KW-0970">Cilium biogenesis/degradation</keyword>
<evidence type="ECO:0000256" key="13">
    <source>
        <dbReference type="ARBA" id="ARBA00023273"/>
    </source>
</evidence>
<keyword evidence="10" id="KW-0969">Cilium</keyword>
<dbReference type="PANTHER" id="PTHR13306">
    <property type="entry name" value="TRANSMEMBRANE PROTEIN 138"/>
    <property type="match status" value="1"/>
</dbReference>
<evidence type="ECO:0000256" key="7">
    <source>
        <dbReference type="ARBA" id="ARBA00022692"/>
    </source>
</evidence>
<feature type="transmembrane region" description="Helical" evidence="14">
    <location>
        <begin position="105"/>
        <end position="129"/>
    </location>
</feature>
<evidence type="ECO:0000313" key="15">
    <source>
        <dbReference type="EMBL" id="KAL2093768.1"/>
    </source>
</evidence>
<name>A0ABD1K4B8_9TELE</name>
<evidence type="ECO:0000256" key="8">
    <source>
        <dbReference type="ARBA" id="ARBA00022794"/>
    </source>
</evidence>
<evidence type="ECO:0000256" key="10">
    <source>
        <dbReference type="ARBA" id="ARBA00023069"/>
    </source>
</evidence>
<dbReference type="PANTHER" id="PTHR13306:SF6">
    <property type="entry name" value="TRANSMEMBRANE PROTEIN 138"/>
    <property type="match status" value="1"/>
</dbReference>
<comment type="caution">
    <text evidence="15">The sequence shown here is derived from an EMBL/GenBank/DDBJ whole genome shotgun (WGS) entry which is preliminary data.</text>
</comment>
<dbReference type="GO" id="GO:0005929">
    <property type="term" value="C:cilium"/>
    <property type="evidence" value="ECO:0007669"/>
    <property type="project" value="UniProtKB-SubCell"/>
</dbReference>
<comment type="subcellular location">
    <subcellularLocation>
        <location evidence="3">Cell projection</location>
        <location evidence="3">Cilium</location>
    </subcellularLocation>
    <subcellularLocation>
        <location evidence="2">Vacuole membrane</location>
        <topology evidence="2">Multi-pass membrane protein</topology>
    </subcellularLocation>
</comment>
<evidence type="ECO:0000256" key="14">
    <source>
        <dbReference type="SAM" id="Phobius"/>
    </source>
</evidence>
<dbReference type="AlphaFoldDB" id="A0ABD1K4B8"/>
<accession>A0ABD1K4B8</accession>
<evidence type="ECO:0000256" key="4">
    <source>
        <dbReference type="ARBA" id="ARBA00010572"/>
    </source>
</evidence>
<evidence type="ECO:0000256" key="9">
    <source>
        <dbReference type="ARBA" id="ARBA00022989"/>
    </source>
</evidence>
<dbReference type="Proteomes" id="UP001591681">
    <property type="component" value="Unassembled WGS sequence"/>
</dbReference>
<keyword evidence="7 14" id="KW-0812">Transmembrane</keyword>
<gene>
    <name evidence="15" type="ORF">ACEWY4_011080</name>
</gene>
<reference evidence="15 16" key="1">
    <citation type="submission" date="2024-09" db="EMBL/GenBank/DDBJ databases">
        <title>A chromosome-level genome assembly of Gray's grenadier anchovy, Coilia grayii.</title>
        <authorList>
            <person name="Fu Z."/>
        </authorList>
    </citation>
    <scope>NUCLEOTIDE SEQUENCE [LARGE SCALE GENOMIC DNA]</scope>
    <source>
        <strain evidence="15">G4</strain>
        <tissue evidence="15">Muscle</tissue>
    </source>
</reference>
<keyword evidence="12" id="KW-0325">Glycoprotein</keyword>
<keyword evidence="16" id="KW-1185">Reference proteome</keyword>
<evidence type="ECO:0000256" key="6">
    <source>
        <dbReference type="ARBA" id="ARBA00022554"/>
    </source>
</evidence>
<evidence type="ECO:0000256" key="12">
    <source>
        <dbReference type="ARBA" id="ARBA00023180"/>
    </source>
</evidence>
<keyword evidence="11 14" id="KW-0472">Membrane</keyword>
<keyword evidence="6" id="KW-0926">Vacuole</keyword>
<dbReference type="GO" id="GO:0030030">
    <property type="term" value="P:cell projection organization"/>
    <property type="evidence" value="ECO:0007669"/>
    <property type="project" value="UniProtKB-KW"/>
</dbReference>
<comment type="similarity">
    <text evidence="4">Belongs to the TMEM138 family.</text>
</comment>
<dbReference type="GO" id="GO:0005774">
    <property type="term" value="C:vacuolar membrane"/>
    <property type="evidence" value="ECO:0007669"/>
    <property type="project" value="UniProtKB-SubCell"/>
</dbReference>
<sequence>MRPTLPHRRPVGHCDTALVAAERRVHPALTQKNRQDNQLNERYQVEVAVTGVPGQSLSPWANTPSSAPEMLQTNNYSLVLLIQLALLTFDLFVNSFSELLRAAAVVQLVLFIIQDIGILFNVIIILLMMFNTYVFQVGLVSLLLARFRALLMLSALYLTLSICLHCWLMNLRWMASNRFVWTDGLQVLFVFQRIGAVLYYYFYKRTTEYLGDPRLYEDSPWLRDAFARARQ</sequence>
<feature type="transmembrane region" description="Helical" evidence="14">
    <location>
        <begin position="180"/>
        <end position="202"/>
    </location>
</feature>
<comment type="function">
    <text evidence="1">Required for ciliogenesis.</text>
</comment>
<evidence type="ECO:0000256" key="3">
    <source>
        <dbReference type="ARBA" id="ARBA00004138"/>
    </source>
</evidence>
<evidence type="ECO:0000256" key="1">
    <source>
        <dbReference type="ARBA" id="ARBA00003709"/>
    </source>
</evidence>
<feature type="transmembrane region" description="Helical" evidence="14">
    <location>
        <begin position="76"/>
        <end position="93"/>
    </location>
</feature>
<keyword evidence="13" id="KW-0966">Cell projection</keyword>
<dbReference type="Pfam" id="PF14935">
    <property type="entry name" value="TMEM138"/>
    <property type="match status" value="1"/>
</dbReference>
<organism evidence="15 16">
    <name type="scientific">Coilia grayii</name>
    <name type="common">Gray's grenadier anchovy</name>
    <dbReference type="NCBI Taxonomy" id="363190"/>
    <lineage>
        <taxon>Eukaryota</taxon>
        <taxon>Metazoa</taxon>
        <taxon>Chordata</taxon>
        <taxon>Craniata</taxon>
        <taxon>Vertebrata</taxon>
        <taxon>Euteleostomi</taxon>
        <taxon>Actinopterygii</taxon>
        <taxon>Neopterygii</taxon>
        <taxon>Teleostei</taxon>
        <taxon>Clupei</taxon>
        <taxon>Clupeiformes</taxon>
        <taxon>Clupeoidei</taxon>
        <taxon>Engraulidae</taxon>
        <taxon>Coilinae</taxon>
        <taxon>Coilia</taxon>
    </lineage>
</organism>
<evidence type="ECO:0000256" key="11">
    <source>
        <dbReference type="ARBA" id="ARBA00023136"/>
    </source>
</evidence>